<dbReference type="PROSITE" id="PS01315">
    <property type="entry name" value="CDS"/>
    <property type="match status" value="1"/>
</dbReference>
<keyword evidence="11 18" id="KW-0812">Transmembrane</keyword>
<dbReference type="AlphaFoldDB" id="A0A179D525"/>
<comment type="pathway">
    <text evidence="3 18">Phospholipid metabolism; CDP-diacylglycerol biosynthesis; CDP-diacylglycerol from sn-glycerol 3-phosphate: step 3/3.</text>
</comment>
<evidence type="ECO:0000256" key="2">
    <source>
        <dbReference type="ARBA" id="ARBA00004651"/>
    </source>
</evidence>
<evidence type="ECO:0000256" key="3">
    <source>
        <dbReference type="ARBA" id="ARBA00005119"/>
    </source>
</evidence>
<keyword evidence="10 18" id="KW-0808">Transferase</keyword>
<keyword evidence="15 19" id="KW-0472">Membrane</keyword>
<evidence type="ECO:0000256" key="17">
    <source>
        <dbReference type="ARBA" id="ARBA00023264"/>
    </source>
</evidence>
<dbReference type="UniPathway" id="UPA00557">
    <property type="reaction ID" value="UER00614"/>
</dbReference>
<dbReference type="PANTHER" id="PTHR46382">
    <property type="entry name" value="PHOSPHATIDATE CYTIDYLYLTRANSFERASE"/>
    <property type="match status" value="1"/>
</dbReference>
<dbReference type="EC" id="2.7.7.41" evidence="6 18"/>
<keyword evidence="12 18" id="KW-0548">Nucleotidyltransferase</keyword>
<feature type="transmembrane region" description="Helical" evidence="19">
    <location>
        <begin position="12"/>
        <end position="38"/>
    </location>
</feature>
<dbReference type="GO" id="GO:0005886">
    <property type="term" value="C:plasma membrane"/>
    <property type="evidence" value="ECO:0007669"/>
    <property type="project" value="UniProtKB-SubCell"/>
</dbReference>
<accession>A0A179D525</accession>
<keyword evidence="9" id="KW-0444">Lipid biosynthesis</keyword>
<keyword evidence="17" id="KW-1208">Phospholipid metabolism</keyword>
<evidence type="ECO:0000256" key="16">
    <source>
        <dbReference type="ARBA" id="ARBA00023209"/>
    </source>
</evidence>
<dbReference type="OrthoDB" id="9799199at2"/>
<comment type="caution">
    <text evidence="20">The sequence shown here is derived from an EMBL/GenBank/DDBJ whole genome shotgun (WGS) entry which is preliminary data.</text>
</comment>
<keyword evidence="16" id="KW-0594">Phospholipid biosynthesis</keyword>
<evidence type="ECO:0000256" key="5">
    <source>
        <dbReference type="ARBA" id="ARBA00010185"/>
    </source>
</evidence>
<comment type="catalytic activity">
    <reaction evidence="1 18">
        <text>a 1,2-diacyl-sn-glycero-3-phosphate + CTP + H(+) = a CDP-1,2-diacyl-sn-glycerol + diphosphate</text>
        <dbReference type="Rhea" id="RHEA:16229"/>
        <dbReference type="ChEBI" id="CHEBI:15378"/>
        <dbReference type="ChEBI" id="CHEBI:33019"/>
        <dbReference type="ChEBI" id="CHEBI:37563"/>
        <dbReference type="ChEBI" id="CHEBI:58332"/>
        <dbReference type="ChEBI" id="CHEBI:58608"/>
        <dbReference type="EC" id="2.7.7.41"/>
    </reaction>
</comment>
<evidence type="ECO:0000256" key="4">
    <source>
        <dbReference type="ARBA" id="ARBA00005189"/>
    </source>
</evidence>
<dbReference type="PANTHER" id="PTHR46382:SF1">
    <property type="entry name" value="PHOSPHATIDATE CYTIDYLYLTRANSFERASE"/>
    <property type="match status" value="1"/>
</dbReference>
<keyword evidence="21" id="KW-1185">Reference proteome</keyword>
<evidence type="ECO:0000256" key="11">
    <source>
        <dbReference type="ARBA" id="ARBA00022692"/>
    </source>
</evidence>
<evidence type="ECO:0000256" key="12">
    <source>
        <dbReference type="ARBA" id="ARBA00022695"/>
    </source>
</evidence>
<feature type="transmembrane region" description="Helical" evidence="19">
    <location>
        <begin position="131"/>
        <end position="149"/>
    </location>
</feature>
<comment type="pathway">
    <text evidence="4">Lipid metabolism.</text>
</comment>
<evidence type="ECO:0000256" key="10">
    <source>
        <dbReference type="ARBA" id="ARBA00022679"/>
    </source>
</evidence>
<name>A0A179D525_9BACT</name>
<evidence type="ECO:0000256" key="13">
    <source>
        <dbReference type="ARBA" id="ARBA00022989"/>
    </source>
</evidence>
<evidence type="ECO:0000256" key="9">
    <source>
        <dbReference type="ARBA" id="ARBA00022516"/>
    </source>
</evidence>
<evidence type="ECO:0000256" key="15">
    <source>
        <dbReference type="ARBA" id="ARBA00023136"/>
    </source>
</evidence>
<evidence type="ECO:0000313" key="21">
    <source>
        <dbReference type="Proteomes" id="UP000078390"/>
    </source>
</evidence>
<dbReference type="RefSeq" id="WP_068669539.1">
    <property type="nucleotide sequence ID" value="NZ_LWLG01000003.1"/>
</dbReference>
<evidence type="ECO:0000256" key="18">
    <source>
        <dbReference type="RuleBase" id="RU003938"/>
    </source>
</evidence>
<feature type="transmembrane region" description="Helical" evidence="19">
    <location>
        <begin position="105"/>
        <end position="125"/>
    </location>
</feature>
<dbReference type="InterPro" id="IPR000374">
    <property type="entry name" value="PC_trans"/>
</dbReference>
<dbReference type="STRING" id="999894.TDIS_0798"/>
<comment type="subcellular location">
    <subcellularLocation>
        <location evidence="2">Cell membrane</location>
        <topology evidence="2">Multi-pass membrane protein</topology>
    </subcellularLocation>
</comment>
<feature type="transmembrane region" description="Helical" evidence="19">
    <location>
        <begin position="170"/>
        <end position="186"/>
    </location>
</feature>
<reference evidence="20 21" key="1">
    <citation type="submission" date="2016-04" db="EMBL/GenBank/DDBJ databases">
        <title>Genome analysis of Thermosulfurimonas dismutans, the first thermophilic sulfur-disproportionating bacterium of the phylum Thermodesulfobacteria.</title>
        <authorList>
            <person name="Mardanov A.V."/>
            <person name="Beletsky A.V."/>
            <person name="Kadnikov V.V."/>
            <person name="Slobodkin A.I."/>
            <person name="Ravin N.V."/>
        </authorList>
    </citation>
    <scope>NUCLEOTIDE SEQUENCE [LARGE SCALE GENOMIC DNA]</scope>
    <source>
        <strain evidence="20 21">S95</strain>
    </source>
</reference>
<evidence type="ECO:0000256" key="6">
    <source>
        <dbReference type="ARBA" id="ARBA00012487"/>
    </source>
</evidence>
<protein>
    <recommendedName>
        <fullName evidence="7 18">Phosphatidate cytidylyltransferase</fullName>
        <ecNumber evidence="6 18">2.7.7.41</ecNumber>
    </recommendedName>
</protein>
<dbReference type="EMBL" id="LWLG01000003">
    <property type="protein sequence ID" value="OAQ21146.1"/>
    <property type="molecule type" value="Genomic_DNA"/>
</dbReference>
<evidence type="ECO:0000256" key="1">
    <source>
        <dbReference type="ARBA" id="ARBA00001698"/>
    </source>
</evidence>
<evidence type="ECO:0000313" key="20">
    <source>
        <dbReference type="EMBL" id="OAQ21146.1"/>
    </source>
</evidence>
<dbReference type="GO" id="GO:0004605">
    <property type="term" value="F:phosphatidate cytidylyltransferase activity"/>
    <property type="evidence" value="ECO:0007669"/>
    <property type="project" value="UniProtKB-EC"/>
</dbReference>
<keyword evidence="13 19" id="KW-1133">Transmembrane helix</keyword>
<gene>
    <name evidence="20" type="ORF">TDIS_0798</name>
</gene>
<evidence type="ECO:0000256" key="7">
    <source>
        <dbReference type="ARBA" id="ARBA00019373"/>
    </source>
</evidence>
<evidence type="ECO:0000256" key="19">
    <source>
        <dbReference type="SAM" id="Phobius"/>
    </source>
</evidence>
<proteinExistence type="inferred from homology"/>
<comment type="similarity">
    <text evidence="5 18">Belongs to the CDS family.</text>
</comment>
<organism evidence="20 21">
    <name type="scientific">Thermosulfurimonas dismutans</name>
    <dbReference type="NCBI Taxonomy" id="999894"/>
    <lineage>
        <taxon>Bacteria</taxon>
        <taxon>Pseudomonadati</taxon>
        <taxon>Thermodesulfobacteriota</taxon>
        <taxon>Thermodesulfobacteria</taxon>
        <taxon>Thermodesulfobacteriales</taxon>
        <taxon>Thermodesulfobacteriaceae</taxon>
        <taxon>Thermosulfurimonas</taxon>
    </lineage>
</organism>
<dbReference type="GO" id="GO:0016024">
    <property type="term" value="P:CDP-diacylglycerol biosynthetic process"/>
    <property type="evidence" value="ECO:0007669"/>
    <property type="project" value="UniProtKB-UniPathway"/>
</dbReference>
<evidence type="ECO:0000256" key="14">
    <source>
        <dbReference type="ARBA" id="ARBA00023098"/>
    </source>
</evidence>
<feature type="transmembrane region" description="Helical" evidence="19">
    <location>
        <begin position="50"/>
        <end position="69"/>
    </location>
</feature>
<keyword evidence="14" id="KW-0443">Lipid metabolism</keyword>
<keyword evidence="8" id="KW-1003">Cell membrane</keyword>
<dbReference type="Pfam" id="PF01148">
    <property type="entry name" value="CTP_transf_1"/>
    <property type="match status" value="1"/>
</dbReference>
<evidence type="ECO:0000256" key="8">
    <source>
        <dbReference type="ARBA" id="ARBA00022475"/>
    </source>
</evidence>
<feature type="transmembrane region" description="Helical" evidence="19">
    <location>
        <begin position="75"/>
        <end position="93"/>
    </location>
</feature>
<sequence length="260" mass="29231">MSVHFLRVFTALVLIPPLVLFVLKAPLWAFFVVSALCGGHAFREWWEMTAFPRGLFWVGTLVYFLAFLLGSKSLFLAFWVLFLGPALYFLWRFEKEVFLSQFGRAISGLCYLFLGFFSLASIPTYPHGRLYLLYLLLLIFSADTGAYYGGRLFGRHSFFPTISPKKTWEGFWSGTFLATVLGFIFSRKLGLFGAREALLVSFVLSVLAPLGDLLESMVKRACGVKDSGWILPGHGGLLDRVDALIFITPLFYGYLSGGIF</sequence>
<dbReference type="PATRIC" id="fig|999894.6.peg.796"/>
<dbReference type="Proteomes" id="UP000078390">
    <property type="component" value="Unassembled WGS sequence"/>
</dbReference>